<organism evidence="2 3">
    <name type="scientific">Laodelphax striatellus</name>
    <name type="common">Small brown planthopper</name>
    <name type="synonym">Delphax striatella</name>
    <dbReference type="NCBI Taxonomy" id="195883"/>
    <lineage>
        <taxon>Eukaryota</taxon>
        <taxon>Metazoa</taxon>
        <taxon>Ecdysozoa</taxon>
        <taxon>Arthropoda</taxon>
        <taxon>Hexapoda</taxon>
        <taxon>Insecta</taxon>
        <taxon>Pterygota</taxon>
        <taxon>Neoptera</taxon>
        <taxon>Paraneoptera</taxon>
        <taxon>Hemiptera</taxon>
        <taxon>Auchenorrhyncha</taxon>
        <taxon>Fulgoroidea</taxon>
        <taxon>Delphacidae</taxon>
        <taxon>Criomorphinae</taxon>
        <taxon>Laodelphax</taxon>
    </lineage>
</organism>
<dbReference type="InParanoid" id="A0A482WFS7"/>
<feature type="compositionally biased region" description="Basic and acidic residues" evidence="1">
    <location>
        <begin position="53"/>
        <end position="70"/>
    </location>
</feature>
<dbReference type="EMBL" id="QKKF02037264">
    <property type="protein sequence ID" value="RZF32354.1"/>
    <property type="molecule type" value="Genomic_DNA"/>
</dbReference>
<evidence type="ECO:0000313" key="2">
    <source>
        <dbReference type="EMBL" id="RZF32354.1"/>
    </source>
</evidence>
<evidence type="ECO:0000313" key="3">
    <source>
        <dbReference type="Proteomes" id="UP000291343"/>
    </source>
</evidence>
<reference evidence="2 3" key="1">
    <citation type="journal article" date="2017" name="Gigascience">
        <title>Genome sequence of the small brown planthopper, Laodelphax striatellus.</title>
        <authorList>
            <person name="Zhu J."/>
            <person name="Jiang F."/>
            <person name="Wang X."/>
            <person name="Yang P."/>
            <person name="Bao Y."/>
            <person name="Zhao W."/>
            <person name="Wang W."/>
            <person name="Lu H."/>
            <person name="Wang Q."/>
            <person name="Cui N."/>
            <person name="Li J."/>
            <person name="Chen X."/>
            <person name="Luo L."/>
            <person name="Yu J."/>
            <person name="Kang L."/>
            <person name="Cui F."/>
        </authorList>
    </citation>
    <scope>NUCLEOTIDE SEQUENCE [LARGE SCALE GENOMIC DNA]</scope>
    <source>
        <strain evidence="2">Lst14</strain>
    </source>
</reference>
<dbReference type="AlphaFoldDB" id="A0A482WFS7"/>
<proteinExistence type="predicted"/>
<name>A0A482WFS7_LAOST</name>
<protein>
    <submittedName>
        <fullName evidence="2">Uncharacterized protein</fullName>
    </submittedName>
</protein>
<evidence type="ECO:0000256" key="1">
    <source>
        <dbReference type="SAM" id="MobiDB-lite"/>
    </source>
</evidence>
<feature type="region of interest" description="Disordered" evidence="1">
    <location>
        <begin position="47"/>
        <end position="70"/>
    </location>
</feature>
<accession>A0A482WFS7</accession>
<dbReference type="Proteomes" id="UP000291343">
    <property type="component" value="Unassembled WGS sequence"/>
</dbReference>
<sequence length="98" mass="10841">MTQLASSSATSPAGNYTWWLGTWLWLTQDYWHSTTHQLAACSPHPAPSLHVAGRREGGKMRGKKGKGEGNLRRGVVRLELEPSCAVQLREEPPCDRSV</sequence>
<gene>
    <name evidence="2" type="ORF">LSTR_LSTR001818</name>
</gene>
<comment type="caution">
    <text evidence="2">The sequence shown here is derived from an EMBL/GenBank/DDBJ whole genome shotgun (WGS) entry which is preliminary data.</text>
</comment>
<keyword evidence="3" id="KW-1185">Reference proteome</keyword>